<dbReference type="AlphaFoldDB" id="A0A844XGX2"/>
<evidence type="ECO:0000256" key="1">
    <source>
        <dbReference type="SAM" id="MobiDB-lite"/>
    </source>
</evidence>
<keyword evidence="2" id="KW-0732">Signal</keyword>
<protein>
    <submittedName>
        <fullName evidence="3">Uncharacterized protein</fullName>
    </submittedName>
</protein>
<evidence type="ECO:0000313" key="3">
    <source>
        <dbReference type="EMBL" id="MWV28989.1"/>
    </source>
</evidence>
<reference evidence="3 4" key="1">
    <citation type="submission" date="2019-12" db="EMBL/GenBank/DDBJ databases">
        <authorList>
            <person name="Lee S.D."/>
        </authorList>
    </citation>
    <scope>NUCLEOTIDE SEQUENCE [LARGE SCALE GENOMIC DNA]</scope>
    <source>
        <strain evidence="3 4">GH3-10</strain>
    </source>
</reference>
<dbReference type="Proteomes" id="UP000461409">
    <property type="component" value="Unassembled WGS sequence"/>
</dbReference>
<dbReference type="EMBL" id="WUBR01000003">
    <property type="protein sequence ID" value="MWV28989.1"/>
    <property type="molecule type" value="Genomic_DNA"/>
</dbReference>
<evidence type="ECO:0000256" key="2">
    <source>
        <dbReference type="SAM" id="SignalP"/>
    </source>
</evidence>
<feature type="signal peptide" evidence="2">
    <location>
        <begin position="1"/>
        <end position="20"/>
    </location>
</feature>
<accession>A0A844XGX2</accession>
<feature type="region of interest" description="Disordered" evidence="1">
    <location>
        <begin position="190"/>
        <end position="216"/>
    </location>
</feature>
<dbReference type="RefSeq" id="WP_160486627.1">
    <property type="nucleotide sequence ID" value="NZ_WUBR01000003.1"/>
</dbReference>
<feature type="compositionally biased region" description="Acidic residues" evidence="1">
    <location>
        <begin position="190"/>
        <end position="201"/>
    </location>
</feature>
<gene>
    <name evidence="3" type="ORF">GRF63_13845</name>
</gene>
<evidence type="ECO:0000313" key="4">
    <source>
        <dbReference type="Proteomes" id="UP000461409"/>
    </source>
</evidence>
<reference evidence="3 4" key="2">
    <citation type="submission" date="2020-02" db="EMBL/GenBank/DDBJ databases">
        <title>Erythrobacter dongmakensis sp. nov., isolated from a tidal mudflat.</title>
        <authorList>
            <person name="Kim I.S."/>
        </authorList>
    </citation>
    <scope>NUCLEOTIDE SEQUENCE [LARGE SCALE GENOMIC DNA]</scope>
    <source>
        <strain evidence="3 4">GH3-10</strain>
    </source>
</reference>
<feature type="chain" id="PRO_5032897198" evidence="2">
    <location>
        <begin position="21"/>
        <end position="216"/>
    </location>
</feature>
<comment type="caution">
    <text evidence="3">The sequence shown here is derived from an EMBL/GenBank/DDBJ whole genome shotgun (WGS) entry which is preliminary data.</text>
</comment>
<keyword evidence="4" id="KW-1185">Reference proteome</keyword>
<proteinExistence type="predicted"/>
<organism evidence="3 4">
    <name type="scientific">Aurantiacibacter rhizosphaerae</name>
    <dbReference type="NCBI Taxonomy" id="2691582"/>
    <lineage>
        <taxon>Bacteria</taxon>
        <taxon>Pseudomonadati</taxon>
        <taxon>Pseudomonadota</taxon>
        <taxon>Alphaproteobacteria</taxon>
        <taxon>Sphingomonadales</taxon>
        <taxon>Erythrobacteraceae</taxon>
        <taxon>Aurantiacibacter</taxon>
    </lineage>
</organism>
<name>A0A844XGX2_9SPHN</name>
<sequence>MPIRLLIALSALLLPAPLLAEDSDATLEGHWAFRIDEATIFVFALDEQEAGGWEGSWTRPETITSNGTVFRDMSGQEIVAPIETALRRNAVQLTFAGPKADGRRDILQFRQTGENEAQLSYYGIPGDPYPLIRVQADTGLGPFDEARIYDRDNAITQAEYVAQAVEPEPVAEAEPEIVAAPVLESEAEMMAEVDSEGEAEAAPESPRIGADFLDGI</sequence>